<feature type="transmembrane region" description="Helical" evidence="1">
    <location>
        <begin position="49"/>
        <end position="69"/>
    </location>
</feature>
<keyword evidence="1" id="KW-1133">Transmembrane helix</keyword>
<evidence type="ECO:0000313" key="2">
    <source>
        <dbReference type="EMBL" id="MBU3856762.1"/>
    </source>
</evidence>
<dbReference type="InterPro" id="IPR025367">
    <property type="entry name" value="DUF4271"/>
</dbReference>
<name>A0A948TNS3_9BACT</name>
<dbReference type="Pfam" id="PF14093">
    <property type="entry name" value="DUF4271"/>
    <property type="match status" value="1"/>
</dbReference>
<accession>A0A948TNS3</accession>
<keyword evidence="1" id="KW-0472">Membrane</keyword>
<feature type="transmembrane region" description="Helical" evidence="1">
    <location>
        <begin position="143"/>
        <end position="166"/>
    </location>
</feature>
<feature type="transmembrane region" description="Helical" evidence="1">
    <location>
        <begin position="235"/>
        <end position="255"/>
    </location>
</feature>
<reference evidence="2" key="2">
    <citation type="submission" date="2021-04" db="EMBL/GenBank/DDBJ databases">
        <authorList>
            <person name="Gilroy R."/>
        </authorList>
    </citation>
    <scope>NUCLEOTIDE SEQUENCE</scope>
    <source>
        <strain evidence="2">8470</strain>
    </source>
</reference>
<feature type="transmembrane region" description="Helical" evidence="1">
    <location>
        <begin position="203"/>
        <end position="223"/>
    </location>
</feature>
<proteinExistence type="predicted"/>
<feature type="transmembrane region" description="Helical" evidence="1">
    <location>
        <begin position="103"/>
        <end position="123"/>
    </location>
</feature>
<keyword evidence="1" id="KW-0812">Transmembrane</keyword>
<protein>
    <submittedName>
        <fullName evidence="2">DUF4271 domain-containing protein</fullName>
    </submittedName>
</protein>
<gene>
    <name evidence="2" type="ORF">H9928_09475</name>
</gene>
<organism evidence="2 3">
    <name type="scientific">Candidatus Phocaeicola excrementipullorum</name>
    <dbReference type="NCBI Taxonomy" id="2838731"/>
    <lineage>
        <taxon>Bacteria</taxon>
        <taxon>Pseudomonadati</taxon>
        <taxon>Bacteroidota</taxon>
        <taxon>Bacteroidia</taxon>
        <taxon>Bacteroidales</taxon>
        <taxon>Bacteroidaceae</taxon>
        <taxon>Phocaeicola</taxon>
    </lineage>
</organism>
<reference evidence="2" key="1">
    <citation type="journal article" date="2021" name="PeerJ">
        <title>Extensive microbial diversity within the chicken gut microbiome revealed by metagenomics and culture.</title>
        <authorList>
            <person name="Gilroy R."/>
            <person name="Ravi A."/>
            <person name="Getino M."/>
            <person name="Pursley I."/>
            <person name="Horton D.L."/>
            <person name="Alikhan N.F."/>
            <person name="Baker D."/>
            <person name="Gharbi K."/>
            <person name="Hall N."/>
            <person name="Watson M."/>
            <person name="Adriaenssens E.M."/>
            <person name="Foster-Nyarko E."/>
            <person name="Jarju S."/>
            <person name="Secka A."/>
            <person name="Antonio M."/>
            <person name="Oren A."/>
            <person name="Chaudhuri R.R."/>
            <person name="La Ragione R."/>
            <person name="Hildebrand F."/>
            <person name="Pallen M.J."/>
        </authorList>
    </citation>
    <scope>NUCLEOTIDE SEQUENCE</scope>
    <source>
        <strain evidence="2">8470</strain>
    </source>
</reference>
<comment type="caution">
    <text evidence="2">The sequence shown here is derived from an EMBL/GenBank/DDBJ whole genome shotgun (WGS) entry which is preliminary data.</text>
</comment>
<sequence length="269" mass="30923">MNEYCHTGFSQVRVLYQQHKAETDSALVRSMEAKDASGMQGEPLPYSLYADWSVTCVIFCCFFLIFYAIRNGKKYLYQHFKGFFKQKDRASLFDDDSGYNFRYALALSASCCVLYGLFLYGYFTETAPSLLHVMPHILLLGIYIASVLLLVCIKWGAYLFVNWVFFEKEQNARWITSYFDLLGGCGLMLFPVSLLAVYFGLSAGFSCGIVLFILICGKILLFYKCIRNFFSRFHGILHLILYFCALEIGPLLFLWKGLAYINNLLILNF</sequence>
<evidence type="ECO:0000256" key="1">
    <source>
        <dbReference type="SAM" id="Phobius"/>
    </source>
</evidence>
<dbReference type="AlphaFoldDB" id="A0A948TNS3"/>
<dbReference type="EMBL" id="JAHLFJ010000083">
    <property type="protein sequence ID" value="MBU3856762.1"/>
    <property type="molecule type" value="Genomic_DNA"/>
</dbReference>
<evidence type="ECO:0000313" key="3">
    <source>
        <dbReference type="Proteomes" id="UP000784286"/>
    </source>
</evidence>
<feature type="transmembrane region" description="Helical" evidence="1">
    <location>
        <begin position="178"/>
        <end position="197"/>
    </location>
</feature>
<dbReference type="Proteomes" id="UP000784286">
    <property type="component" value="Unassembled WGS sequence"/>
</dbReference>